<dbReference type="EC" id="6.3.2.17" evidence="7"/>
<evidence type="ECO:0000259" key="21">
    <source>
        <dbReference type="PROSITE" id="PS50972"/>
    </source>
</evidence>
<dbReference type="InterPro" id="IPR013221">
    <property type="entry name" value="Mur_ligase_cen"/>
</dbReference>
<evidence type="ECO:0000256" key="12">
    <source>
        <dbReference type="ARBA" id="ARBA00022840"/>
    </source>
</evidence>
<evidence type="ECO:0000256" key="10">
    <source>
        <dbReference type="ARBA" id="ARBA00022723"/>
    </source>
</evidence>
<evidence type="ECO:0000256" key="11">
    <source>
        <dbReference type="ARBA" id="ARBA00022741"/>
    </source>
</evidence>
<dbReference type="PANTHER" id="PTHR20941">
    <property type="entry name" value="FOLATE SYNTHESIS PROTEINS"/>
    <property type="match status" value="1"/>
</dbReference>
<dbReference type="InterPro" id="IPR045031">
    <property type="entry name" value="DHP_synth-like"/>
</dbReference>
<dbReference type="NCBIfam" id="TIGR01496">
    <property type="entry name" value="DHPS"/>
    <property type="match status" value="1"/>
</dbReference>
<dbReference type="InterPro" id="IPR000489">
    <property type="entry name" value="Pterin-binding_dom"/>
</dbReference>
<reference evidence="22 23" key="1">
    <citation type="journal article" date="2019" name="Int. J. Syst. Evol. Microbiol.">
        <title>The Global Catalogue of Microorganisms (GCM) 10K type strain sequencing project: providing services to taxonomists for standard genome sequencing and annotation.</title>
        <authorList>
            <consortium name="The Broad Institute Genomics Platform"/>
            <consortium name="The Broad Institute Genome Sequencing Center for Infectious Disease"/>
            <person name="Wu L."/>
            <person name="Ma J."/>
        </authorList>
    </citation>
    <scope>NUCLEOTIDE SEQUENCE [LARGE SCALE GENOMIC DNA]</scope>
    <source>
        <strain evidence="22 23">DSM 26526</strain>
    </source>
</reference>
<evidence type="ECO:0000256" key="19">
    <source>
        <dbReference type="ARBA" id="ARBA00068433"/>
    </source>
</evidence>
<dbReference type="GO" id="GO:0004326">
    <property type="term" value="F:tetrahydrofolylpolyglutamate synthase activity"/>
    <property type="evidence" value="ECO:0007669"/>
    <property type="project" value="UniProtKB-EC"/>
</dbReference>
<sequence>MEYHEAVNFLFDLRRFQVKPGTESIRRLLSHLGNPHEDVSFVQVAGSNGKGSTARMVDAILRESGAHVGLYTSPHFDDVRERIRVDGRKVPKSALSSFVAEAKPYLVERAADGEPLTFFETVTALALWYFDRAGVDVAVLEVGMGGELDATSAVDPVASAVTNVSLEHTAVLGDTVAEIAKTKAAVAPADAPLVTGATGEALSVIREEVGDVLTVGDADADVRASYGGRVNHQEAAVTVETDAETLDVRIPLLGAYQARNAGIAVSLARQVRSDIGAEAIHRGLRNAHWPGRFEVMGTEPTVVLDGAHNPDACAQVATVLDEFDYDDLHLVYGAMHDKDHGEMVEALPEVASVVTCKADISRGEDPEILSSVFERLDGPAVETGGAVASALDRARARADPDDCVLVVGSLYVVAEARTTWTRAVVPKAHRTLDDARRTLERANVADAADRTERAKRAVNRTVHTRVQRRQARVLREELLSVGGDCAVSGHEFGGELVDVVLTGTLDQFERLTAGLEARPYALAGVGEEIRETLDFDSADAADEGGDAGGAGDADDAGDAGHDEASDYPWDDGTAVMGILNVTPNSFHDGGEFYDIDDAVEQARAMVDAGVDIIDVGGESTRPGAAEVPVDEEIRRVAPVIEAISALDVLVSVDTRKAAVGEAALDAGADILNDVTGLEDPEMRFLAAERDAPVIVMHSIDAPVDPTREVDYDDVVEDVIDELTELVLLAEKAGIPRRNLIVDPGLGFGKSKAENFELLGRTDEFAALGCPILVGHSHKSMFSLVGEKPGDNLAATVAGTAIAADRGADIVRVHDVPENVAAVNVALASRDPSRFEADAERED</sequence>
<dbReference type="Gene3D" id="3.90.190.20">
    <property type="entry name" value="Mur ligase, C-terminal domain"/>
    <property type="match status" value="1"/>
</dbReference>
<protein>
    <recommendedName>
        <fullName evidence="19">Probable bifunctional folylpolyglutamate synthase/dihydropteroate synthase</fullName>
        <ecNumber evidence="6">2.5.1.15</ecNumber>
        <ecNumber evidence="7">6.3.2.17</ecNumber>
    </recommendedName>
</protein>
<dbReference type="InterPro" id="IPR011005">
    <property type="entry name" value="Dihydropteroate_synth-like_sf"/>
</dbReference>
<dbReference type="AlphaFoldDB" id="A0ABD5XBG3"/>
<evidence type="ECO:0000256" key="16">
    <source>
        <dbReference type="ARBA" id="ARBA00047493"/>
    </source>
</evidence>
<evidence type="ECO:0000313" key="22">
    <source>
        <dbReference type="EMBL" id="MFC7128606.1"/>
    </source>
</evidence>
<evidence type="ECO:0000256" key="17">
    <source>
        <dbReference type="ARBA" id="ARBA00057011"/>
    </source>
</evidence>
<dbReference type="GO" id="GO:0046872">
    <property type="term" value="F:metal ion binding"/>
    <property type="evidence" value="ECO:0007669"/>
    <property type="project" value="UniProtKB-KW"/>
</dbReference>
<keyword evidence="8" id="KW-0436">Ligase</keyword>
<evidence type="ECO:0000313" key="23">
    <source>
        <dbReference type="Proteomes" id="UP001596460"/>
    </source>
</evidence>
<gene>
    <name evidence="22" type="primary">folP</name>
    <name evidence="22" type="ORF">ACFQI8_04250</name>
</gene>
<dbReference type="PROSITE" id="PS50972">
    <property type="entry name" value="PTERIN_BINDING"/>
    <property type="match status" value="1"/>
</dbReference>
<evidence type="ECO:0000256" key="15">
    <source>
        <dbReference type="ARBA" id="ARBA00023268"/>
    </source>
</evidence>
<dbReference type="Pfam" id="PF00809">
    <property type="entry name" value="Pterin_bind"/>
    <property type="match status" value="1"/>
</dbReference>
<comment type="catalytic activity">
    <reaction evidence="16">
        <text>(6S)-5,6,7,8-tetrahydrofolyl-(gamma-L-Glu)(n) + L-glutamate + ATP = (6S)-5,6,7,8-tetrahydrofolyl-(gamma-L-Glu)(n+1) + ADP + phosphate + H(+)</text>
        <dbReference type="Rhea" id="RHEA:10580"/>
        <dbReference type="Rhea" id="RHEA-COMP:14738"/>
        <dbReference type="Rhea" id="RHEA-COMP:14740"/>
        <dbReference type="ChEBI" id="CHEBI:15378"/>
        <dbReference type="ChEBI" id="CHEBI:29985"/>
        <dbReference type="ChEBI" id="CHEBI:30616"/>
        <dbReference type="ChEBI" id="CHEBI:43474"/>
        <dbReference type="ChEBI" id="CHEBI:141005"/>
        <dbReference type="ChEBI" id="CHEBI:456216"/>
        <dbReference type="EC" id="6.3.2.17"/>
    </reaction>
</comment>
<proteinExistence type="inferred from homology"/>
<keyword evidence="11" id="KW-0547">Nucleotide-binding</keyword>
<dbReference type="SUPFAM" id="SSF53244">
    <property type="entry name" value="MurD-like peptide ligases, peptide-binding domain"/>
    <property type="match status" value="1"/>
</dbReference>
<dbReference type="Gene3D" id="3.40.1190.10">
    <property type="entry name" value="Mur-like, catalytic domain"/>
    <property type="match status" value="1"/>
</dbReference>
<dbReference type="SUPFAM" id="SSF51717">
    <property type="entry name" value="Dihydropteroate synthetase-like"/>
    <property type="match status" value="1"/>
</dbReference>
<keyword evidence="13" id="KW-0460">Magnesium</keyword>
<comment type="similarity">
    <text evidence="18">In the N-terminal section; belongs to the folylpolyglutamate synthase family.</text>
</comment>
<dbReference type="Pfam" id="PF08245">
    <property type="entry name" value="Mur_ligase_M"/>
    <property type="match status" value="1"/>
</dbReference>
<dbReference type="EMBL" id="JBHTAB010000002">
    <property type="protein sequence ID" value="MFC7128606.1"/>
    <property type="molecule type" value="Genomic_DNA"/>
</dbReference>
<keyword evidence="9 22" id="KW-0808">Transferase</keyword>
<evidence type="ECO:0000256" key="4">
    <source>
        <dbReference type="ARBA" id="ARBA00005150"/>
    </source>
</evidence>
<feature type="domain" description="Pterin-binding" evidence="21">
    <location>
        <begin position="573"/>
        <end position="823"/>
    </location>
</feature>
<evidence type="ECO:0000256" key="8">
    <source>
        <dbReference type="ARBA" id="ARBA00022598"/>
    </source>
</evidence>
<dbReference type="PROSITE" id="PS00793">
    <property type="entry name" value="DHPS_2"/>
    <property type="match status" value="1"/>
</dbReference>
<organism evidence="22 23">
    <name type="scientific">Haloferax chudinovii</name>
    <dbReference type="NCBI Taxonomy" id="1109010"/>
    <lineage>
        <taxon>Archaea</taxon>
        <taxon>Methanobacteriati</taxon>
        <taxon>Methanobacteriota</taxon>
        <taxon>Stenosarchaea group</taxon>
        <taxon>Halobacteria</taxon>
        <taxon>Halobacteriales</taxon>
        <taxon>Haloferacaceae</taxon>
        <taxon>Haloferax</taxon>
    </lineage>
</organism>
<dbReference type="SUPFAM" id="SSF53623">
    <property type="entry name" value="MurD-like peptide ligases, catalytic domain"/>
    <property type="match status" value="1"/>
</dbReference>
<dbReference type="EC" id="2.5.1.15" evidence="6"/>
<evidence type="ECO:0000256" key="9">
    <source>
        <dbReference type="ARBA" id="ARBA00022679"/>
    </source>
</evidence>
<dbReference type="InterPro" id="IPR006390">
    <property type="entry name" value="DHP_synth_dom"/>
</dbReference>
<comment type="pathway">
    <text evidence="4">Cofactor biosynthesis; tetrahydrofolylpolyglutamate biosynthesis.</text>
</comment>
<dbReference type="PROSITE" id="PS00792">
    <property type="entry name" value="DHPS_1"/>
    <property type="match status" value="1"/>
</dbReference>
<comment type="similarity">
    <text evidence="5">In the C-terminal section; belongs to the DHPS family.</text>
</comment>
<comment type="caution">
    <text evidence="22">The sequence shown here is derived from an EMBL/GenBank/DDBJ whole genome shotgun (WGS) entry which is preliminary data.</text>
</comment>
<evidence type="ECO:0000256" key="6">
    <source>
        <dbReference type="ARBA" id="ARBA00012458"/>
    </source>
</evidence>
<dbReference type="Gene3D" id="3.20.20.20">
    <property type="entry name" value="Dihydropteroate synthase-like"/>
    <property type="match status" value="1"/>
</dbReference>
<dbReference type="GO" id="GO:0046656">
    <property type="term" value="P:folic acid biosynthetic process"/>
    <property type="evidence" value="ECO:0007669"/>
    <property type="project" value="UniProtKB-KW"/>
</dbReference>
<name>A0ABD5XBG3_9EURY</name>
<evidence type="ECO:0000256" key="5">
    <source>
        <dbReference type="ARBA" id="ARBA00009951"/>
    </source>
</evidence>
<keyword evidence="23" id="KW-1185">Reference proteome</keyword>
<dbReference type="Proteomes" id="UP001596460">
    <property type="component" value="Unassembled WGS sequence"/>
</dbReference>
<dbReference type="FunFam" id="3.40.1190.10:FF:000011">
    <property type="entry name" value="Folylpolyglutamate synthase/dihydrofolate synthase"/>
    <property type="match status" value="1"/>
</dbReference>
<dbReference type="InterPro" id="IPR036565">
    <property type="entry name" value="Mur-like_cat_sf"/>
</dbReference>
<comment type="catalytic activity">
    <reaction evidence="1">
        <text>(7,8-dihydropterin-6-yl)methyl diphosphate + 4-aminobenzoate = 7,8-dihydropteroate + diphosphate</text>
        <dbReference type="Rhea" id="RHEA:19949"/>
        <dbReference type="ChEBI" id="CHEBI:17836"/>
        <dbReference type="ChEBI" id="CHEBI:17839"/>
        <dbReference type="ChEBI" id="CHEBI:33019"/>
        <dbReference type="ChEBI" id="CHEBI:72950"/>
        <dbReference type="EC" id="2.5.1.15"/>
    </reaction>
</comment>
<evidence type="ECO:0000256" key="20">
    <source>
        <dbReference type="SAM" id="MobiDB-lite"/>
    </source>
</evidence>
<dbReference type="InterPro" id="IPR036615">
    <property type="entry name" value="Mur_ligase_C_dom_sf"/>
</dbReference>
<evidence type="ECO:0000256" key="7">
    <source>
        <dbReference type="ARBA" id="ARBA00013025"/>
    </source>
</evidence>
<evidence type="ECO:0000256" key="2">
    <source>
        <dbReference type="ARBA" id="ARBA00001946"/>
    </source>
</evidence>
<dbReference type="InterPro" id="IPR001645">
    <property type="entry name" value="Folylpolyglutamate_synth"/>
</dbReference>
<comment type="cofactor">
    <cofactor evidence="2">
        <name>Mg(2+)</name>
        <dbReference type="ChEBI" id="CHEBI:18420"/>
    </cofactor>
</comment>
<dbReference type="CDD" id="cd00739">
    <property type="entry name" value="DHPS"/>
    <property type="match status" value="1"/>
</dbReference>
<accession>A0ABD5XBG3</accession>
<evidence type="ECO:0000256" key="13">
    <source>
        <dbReference type="ARBA" id="ARBA00022842"/>
    </source>
</evidence>
<keyword evidence="14" id="KW-0289">Folate biosynthesis</keyword>
<dbReference type="GO" id="GO:0005524">
    <property type="term" value="F:ATP binding"/>
    <property type="evidence" value="ECO:0007669"/>
    <property type="project" value="UniProtKB-KW"/>
</dbReference>
<comment type="pathway">
    <text evidence="3">Cofactor biosynthesis; tetrahydrofolate biosynthesis; 7,8-dihydrofolate from 2-amino-4-hydroxy-6-hydroxymethyl-7,8-dihydropteridine diphosphate and 4-aminobenzoate: step 1/2.</text>
</comment>
<comment type="function">
    <text evidence="17">Can complement an H.volcanii mutant strain that is thymidine auxotroph because it lacks the two dihydrofolate reductase genes encoded by hdrA and hdrB.</text>
</comment>
<dbReference type="Pfam" id="PF02875">
    <property type="entry name" value="Mur_ligase_C"/>
    <property type="match status" value="1"/>
</dbReference>
<feature type="region of interest" description="Disordered" evidence="20">
    <location>
        <begin position="538"/>
        <end position="567"/>
    </location>
</feature>
<keyword evidence="10" id="KW-0479">Metal-binding</keyword>
<keyword evidence="12" id="KW-0067">ATP-binding</keyword>
<dbReference type="InterPro" id="IPR004101">
    <property type="entry name" value="Mur_ligase_C"/>
</dbReference>
<evidence type="ECO:0000256" key="3">
    <source>
        <dbReference type="ARBA" id="ARBA00004763"/>
    </source>
</evidence>
<dbReference type="RefSeq" id="WP_390242999.1">
    <property type="nucleotide sequence ID" value="NZ_JBHTAB010000002.1"/>
</dbReference>
<dbReference type="NCBIfam" id="TIGR01499">
    <property type="entry name" value="folC"/>
    <property type="match status" value="1"/>
</dbReference>
<evidence type="ECO:0000256" key="18">
    <source>
        <dbReference type="ARBA" id="ARBA00060901"/>
    </source>
</evidence>
<dbReference type="GO" id="GO:0004156">
    <property type="term" value="F:dihydropteroate synthase activity"/>
    <property type="evidence" value="ECO:0007669"/>
    <property type="project" value="UniProtKB-EC"/>
</dbReference>
<keyword evidence="15" id="KW-0511">Multifunctional enzyme</keyword>
<evidence type="ECO:0000256" key="1">
    <source>
        <dbReference type="ARBA" id="ARBA00000012"/>
    </source>
</evidence>
<evidence type="ECO:0000256" key="14">
    <source>
        <dbReference type="ARBA" id="ARBA00022909"/>
    </source>
</evidence>
<dbReference type="PANTHER" id="PTHR20941:SF1">
    <property type="entry name" value="FOLIC ACID SYNTHESIS PROTEIN FOL1"/>
    <property type="match status" value="1"/>
</dbReference>